<feature type="region of interest" description="Disordered" evidence="1">
    <location>
        <begin position="279"/>
        <end position="322"/>
    </location>
</feature>
<protein>
    <submittedName>
        <fullName evidence="2">Uncharacterized protein</fullName>
    </submittedName>
</protein>
<dbReference type="VEuPathDB" id="FungiDB:PPTG_01902"/>
<gene>
    <name evidence="2" type="ORF">L914_10107</name>
</gene>
<name>W2N7N0_PHYNI</name>
<accession>W2N7N0</accession>
<dbReference type="EMBL" id="KI693287">
    <property type="protein sequence ID" value="ETM44682.1"/>
    <property type="molecule type" value="Genomic_DNA"/>
</dbReference>
<dbReference type="Proteomes" id="UP000054532">
    <property type="component" value="Unassembled WGS sequence"/>
</dbReference>
<feature type="non-terminal residue" evidence="2">
    <location>
        <position position="1"/>
    </location>
</feature>
<feature type="compositionally biased region" description="Basic and acidic residues" evidence="1">
    <location>
        <begin position="287"/>
        <end position="298"/>
    </location>
</feature>
<sequence length="322" mass="36065">DEEIIGLLRVWSLEDEKIIRPWFVRLGLVRGISVPYPQWLPSMSGDTLFKRIPCQIDFCSPRSQSCGHSREANTELKYCWRRHTVAAANHSRQHDRSAQELQANHIGGLACATRCGAAGSRPETRPQSTRTFAPESSDRIMNVWASDPSAQTPLPLGLRPAPPKRGRPAKDATPLWTDAAMQELSTIPYVTAKPNFHKARNSVEIGAAWILVANILSKSQSRTYTVSQCKEKIKWLRRKWALYREGRSETGNVPRAQDPPCLELMMEHWAPHEGMQNTTLCDAGTTHSDEGDSSRAEGETSSTRTSKRKKTTGESIESDIVY</sequence>
<organism evidence="2">
    <name type="scientific">Phytophthora nicotianae</name>
    <name type="common">Potato buckeye rot agent</name>
    <name type="synonym">Phytophthora parasitica</name>
    <dbReference type="NCBI Taxonomy" id="4792"/>
    <lineage>
        <taxon>Eukaryota</taxon>
        <taxon>Sar</taxon>
        <taxon>Stramenopiles</taxon>
        <taxon>Oomycota</taxon>
        <taxon>Peronosporomycetes</taxon>
        <taxon>Peronosporales</taxon>
        <taxon>Peronosporaceae</taxon>
        <taxon>Phytophthora</taxon>
    </lineage>
</organism>
<evidence type="ECO:0000313" key="2">
    <source>
        <dbReference type="EMBL" id="ETM44682.1"/>
    </source>
</evidence>
<evidence type="ECO:0000256" key="1">
    <source>
        <dbReference type="SAM" id="MobiDB-lite"/>
    </source>
</evidence>
<dbReference type="AlphaFoldDB" id="W2N7N0"/>
<proteinExistence type="predicted"/>
<feature type="region of interest" description="Disordered" evidence="1">
    <location>
        <begin position="151"/>
        <end position="170"/>
    </location>
</feature>
<reference evidence="2" key="1">
    <citation type="submission" date="2013-11" db="EMBL/GenBank/DDBJ databases">
        <title>The Genome Sequence of Phytophthora parasitica IAC_01/95.</title>
        <authorList>
            <consortium name="The Broad Institute Genomics Platform"/>
            <person name="Russ C."/>
            <person name="Tyler B."/>
            <person name="Panabieres F."/>
            <person name="Shan W."/>
            <person name="Tripathy S."/>
            <person name="Grunwald N."/>
            <person name="Machado M."/>
            <person name="Johnson C.S."/>
            <person name="Arredondo F."/>
            <person name="Hong C."/>
            <person name="Coffey M."/>
            <person name="Young S.K."/>
            <person name="Zeng Q."/>
            <person name="Gargeya S."/>
            <person name="Fitzgerald M."/>
            <person name="Abouelleil A."/>
            <person name="Alvarado L."/>
            <person name="Chapman S.B."/>
            <person name="Gainer-Dewar J."/>
            <person name="Goldberg J."/>
            <person name="Griggs A."/>
            <person name="Gujja S."/>
            <person name="Hansen M."/>
            <person name="Howarth C."/>
            <person name="Imamovic A."/>
            <person name="Ireland A."/>
            <person name="Larimer J."/>
            <person name="McCowan C."/>
            <person name="Murphy C."/>
            <person name="Pearson M."/>
            <person name="Poon T.W."/>
            <person name="Priest M."/>
            <person name="Roberts A."/>
            <person name="Saif S."/>
            <person name="Shea T."/>
            <person name="Sykes S."/>
            <person name="Wortman J."/>
            <person name="Nusbaum C."/>
            <person name="Birren B."/>
        </authorList>
    </citation>
    <scope>NUCLEOTIDE SEQUENCE [LARGE SCALE GENOMIC DNA]</scope>
    <source>
        <strain evidence="2">IAC_01/95</strain>
    </source>
</reference>